<organism evidence="1 2">
    <name type="scientific">Amniculicola lignicola CBS 123094</name>
    <dbReference type="NCBI Taxonomy" id="1392246"/>
    <lineage>
        <taxon>Eukaryota</taxon>
        <taxon>Fungi</taxon>
        <taxon>Dikarya</taxon>
        <taxon>Ascomycota</taxon>
        <taxon>Pezizomycotina</taxon>
        <taxon>Dothideomycetes</taxon>
        <taxon>Pleosporomycetidae</taxon>
        <taxon>Pleosporales</taxon>
        <taxon>Amniculicolaceae</taxon>
        <taxon>Amniculicola</taxon>
    </lineage>
</organism>
<name>A0A6A5W0H7_9PLEO</name>
<keyword evidence="2" id="KW-1185">Reference proteome</keyword>
<evidence type="ECO:0000313" key="2">
    <source>
        <dbReference type="Proteomes" id="UP000799779"/>
    </source>
</evidence>
<gene>
    <name evidence="1" type="ORF">P154DRAFT_526352</name>
</gene>
<proteinExistence type="predicted"/>
<evidence type="ECO:0000313" key="1">
    <source>
        <dbReference type="EMBL" id="KAF1995432.1"/>
    </source>
</evidence>
<dbReference type="Proteomes" id="UP000799779">
    <property type="component" value="Unassembled WGS sequence"/>
</dbReference>
<sequence>MARSTTSISSLALNEPVMLAALPMQCRELRWGQEPHRSHLRRTFPSGRQTVLFPRRIASSLWGK</sequence>
<reference evidence="1" key="1">
    <citation type="journal article" date="2020" name="Stud. Mycol.">
        <title>101 Dothideomycetes genomes: a test case for predicting lifestyles and emergence of pathogens.</title>
        <authorList>
            <person name="Haridas S."/>
            <person name="Albert R."/>
            <person name="Binder M."/>
            <person name="Bloem J."/>
            <person name="Labutti K."/>
            <person name="Salamov A."/>
            <person name="Andreopoulos B."/>
            <person name="Baker S."/>
            <person name="Barry K."/>
            <person name="Bills G."/>
            <person name="Bluhm B."/>
            <person name="Cannon C."/>
            <person name="Castanera R."/>
            <person name="Culley D."/>
            <person name="Daum C."/>
            <person name="Ezra D."/>
            <person name="Gonzalez J."/>
            <person name="Henrissat B."/>
            <person name="Kuo A."/>
            <person name="Liang C."/>
            <person name="Lipzen A."/>
            <person name="Lutzoni F."/>
            <person name="Magnuson J."/>
            <person name="Mondo S."/>
            <person name="Nolan M."/>
            <person name="Ohm R."/>
            <person name="Pangilinan J."/>
            <person name="Park H.-J."/>
            <person name="Ramirez L."/>
            <person name="Alfaro M."/>
            <person name="Sun H."/>
            <person name="Tritt A."/>
            <person name="Yoshinaga Y."/>
            <person name="Zwiers L.-H."/>
            <person name="Turgeon B."/>
            <person name="Goodwin S."/>
            <person name="Spatafora J."/>
            <person name="Crous P."/>
            <person name="Grigoriev I."/>
        </authorList>
    </citation>
    <scope>NUCLEOTIDE SEQUENCE</scope>
    <source>
        <strain evidence="1">CBS 123094</strain>
    </source>
</reference>
<protein>
    <submittedName>
        <fullName evidence="1">Uncharacterized protein</fullName>
    </submittedName>
</protein>
<accession>A0A6A5W0H7</accession>
<dbReference type="AlphaFoldDB" id="A0A6A5W0H7"/>
<dbReference type="EMBL" id="ML977639">
    <property type="protein sequence ID" value="KAF1995432.1"/>
    <property type="molecule type" value="Genomic_DNA"/>
</dbReference>